<dbReference type="Proteomes" id="UP000289340">
    <property type="component" value="Chromosome 10"/>
</dbReference>
<gene>
    <name evidence="2" type="ORF">D0Y65_025855</name>
</gene>
<evidence type="ECO:0000313" key="2">
    <source>
        <dbReference type="EMBL" id="RZB85445.1"/>
    </source>
</evidence>
<dbReference type="EMBL" id="QZWG01000010">
    <property type="protein sequence ID" value="RZB85445.1"/>
    <property type="molecule type" value="Genomic_DNA"/>
</dbReference>
<dbReference type="AlphaFoldDB" id="A0A445IH63"/>
<sequence length="90" mass="10260">MGYVSQHLPPTFSPLHFSVFTFSIYTLLHHHVVFDITEFSLVFSCLALSLCPFVCLYFFQLFISLFSALQVWNETNLVLSPSLGFSFPSS</sequence>
<reference evidence="2 3" key="1">
    <citation type="submission" date="2018-09" db="EMBL/GenBank/DDBJ databases">
        <title>A high-quality reference genome of wild soybean provides a powerful tool to mine soybean genomes.</title>
        <authorList>
            <person name="Xie M."/>
            <person name="Chung C.Y.L."/>
            <person name="Li M.-W."/>
            <person name="Wong F.-L."/>
            <person name="Chan T.-F."/>
            <person name="Lam H.-M."/>
        </authorList>
    </citation>
    <scope>NUCLEOTIDE SEQUENCE [LARGE SCALE GENOMIC DNA]</scope>
    <source>
        <strain evidence="3">cv. W05</strain>
        <tissue evidence="2">Hypocotyl of etiolated seedlings</tissue>
    </source>
</reference>
<comment type="caution">
    <text evidence="2">The sequence shown here is derived from an EMBL/GenBank/DDBJ whole genome shotgun (WGS) entry which is preliminary data.</text>
</comment>
<keyword evidence="3" id="KW-1185">Reference proteome</keyword>
<accession>A0A445IH63</accession>
<keyword evidence="1" id="KW-1133">Transmembrane helix</keyword>
<evidence type="ECO:0000256" key="1">
    <source>
        <dbReference type="SAM" id="Phobius"/>
    </source>
</evidence>
<feature type="transmembrane region" description="Helical" evidence="1">
    <location>
        <begin position="12"/>
        <end position="28"/>
    </location>
</feature>
<keyword evidence="1" id="KW-0472">Membrane</keyword>
<feature type="transmembrane region" description="Helical" evidence="1">
    <location>
        <begin position="40"/>
        <end position="63"/>
    </location>
</feature>
<keyword evidence="1" id="KW-0812">Transmembrane</keyword>
<organism evidence="2 3">
    <name type="scientific">Glycine soja</name>
    <name type="common">Wild soybean</name>
    <dbReference type="NCBI Taxonomy" id="3848"/>
    <lineage>
        <taxon>Eukaryota</taxon>
        <taxon>Viridiplantae</taxon>
        <taxon>Streptophyta</taxon>
        <taxon>Embryophyta</taxon>
        <taxon>Tracheophyta</taxon>
        <taxon>Spermatophyta</taxon>
        <taxon>Magnoliopsida</taxon>
        <taxon>eudicotyledons</taxon>
        <taxon>Gunneridae</taxon>
        <taxon>Pentapetalae</taxon>
        <taxon>rosids</taxon>
        <taxon>fabids</taxon>
        <taxon>Fabales</taxon>
        <taxon>Fabaceae</taxon>
        <taxon>Papilionoideae</taxon>
        <taxon>50 kb inversion clade</taxon>
        <taxon>NPAAA clade</taxon>
        <taxon>indigoferoid/millettioid clade</taxon>
        <taxon>Phaseoleae</taxon>
        <taxon>Glycine</taxon>
        <taxon>Glycine subgen. Soja</taxon>
    </lineage>
</organism>
<evidence type="ECO:0000313" key="3">
    <source>
        <dbReference type="Proteomes" id="UP000289340"/>
    </source>
</evidence>
<proteinExistence type="predicted"/>
<name>A0A445IH63_GLYSO</name>
<protein>
    <submittedName>
        <fullName evidence="2">Uncharacterized protein</fullName>
    </submittedName>
</protein>